<gene>
    <name evidence="1" type="ORF">M2A_1645</name>
</gene>
<accession>A0A081BAS8</accession>
<sequence>MSLVFSAGAWRREAAELLGISANGAAFQAKVIEADHVIAAGAFNDTGFAIPDRAVVLAVTGRVLETLTGAASWALGVAADPQRYGNGIGSVADSTVVGVSGVPTAYYGATPLRISAQGADFTGGRLRLAIHCLEMSVPQM</sequence>
<evidence type="ECO:0000313" key="2">
    <source>
        <dbReference type="Proteomes" id="UP000028702"/>
    </source>
</evidence>
<dbReference type="EMBL" id="BBIO01000007">
    <property type="protein sequence ID" value="GAK45146.1"/>
    <property type="molecule type" value="Genomic_DNA"/>
</dbReference>
<dbReference type="AlphaFoldDB" id="A0A081BAS8"/>
<dbReference type="Proteomes" id="UP000028702">
    <property type="component" value="Unassembled WGS sequence"/>
</dbReference>
<dbReference type="STRING" id="1333998.M2A_1645"/>
<proteinExistence type="predicted"/>
<comment type="caution">
    <text evidence="1">The sequence shown here is derived from an EMBL/GenBank/DDBJ whole genome shotgun (WGS) entry which is preliminary data.</text>
</comment>
<protein>
    <submittedName>
        <fullName evidence="1">Conserved protein</fullName>
    </submittedName>
</protein>
<name>A0A081BAS8_9HYPH</name>
<reference evidence="1 2" key="1">
    <citation type="submission" date="2014-07" db="EMBL/GenBank/DDBJ databases">
        <title>Tepidicaulis marinum gen. nov., sp. nov., a novel marine bacterium denitrifying nitrate to nitrous oxide strictly under microaerobic conditions.</title>
        <authorList>
            <person name="Takeuchi M."/>
            <person name="Yamagishi T."/>
            <person name="Kamagata Y."/>
            <person name="Oshima K."/>
            <person name="Hattori M."/>
            <person name="Katayama T."/>
            <person name="Hanada S."/>
            <person name="Tamaki H."/>
            <person name="Marumo K."/>
            <person name="Maeda H."/>
            <person name="Nedachi M."/>
            <person name="Iwasaki W."/>
            <person name="Suwa Y."/>
            <person name="Sakata S."/>
        </authorList>
    </citation>
    <scope>NUCLEOTIDE SEQUENCE [LARGE SCALE GENOMIC DNA]</scope>
    <source>
        <strain evidence="1 2">MA2</strain>
    </source>
</reference>
<keyword evidence="2" id="KW-1185">Reference proteome</keyword>
<evidence type="ECO:0000313" key="1">
    <source>
        <dbReference type="EMBL" id="GAK45146.1"/>
    </source>
</evidence>
<organism evidence="1 2">
    <name type="scientific">Tepidicaulis marinus</name>
    <dbReference type="NCBI Taxonomy" id="1333998"/>
    <lineage>
        <taxon>Bacteria</taxon>
        <taxon>Pseudomonadati</taxon>
        <taxon>Pseudomonadota</taxon>
        <taxon>Alphaproteobacteria</taxon>
        <taxon>Hyphomicrobiales</taxon>
        <taxon>Parvibaculaceae</taxon>
        <taxon>Tepidicaulis</taxon>
    </lineage>
</organism>